<dbReference type="Pfam" id="PF20684">
    <property type="entry name" value="Fung_rhodopsin"/>
    <property type="match status" value="1"/>
</dbReference>
<keyword evidence="4" id="KW-1185">Reference proteome</keyword>
<proteinExistence type="predicted"/>
<keyword evidence="1" id="KW-0472">Membrane</keyword>
<keyword evidence="1" id="KW-0812">Transmembrane</keyword>
<dbReference type="Proteomes" id="UP000799444">
    <property type="component" value="Unassembled WGS sequence"/>
</dbReference>
<evidence type="ECO:0000259" key="2">
    <source>
        <dbReference type="Pfam" id="PF20684"/>
    </source>
</evidence>
<reference evidence="3" key="1">
    <citation type="journal article" date="2020" name="Stud. Mycol.">
        <title>101 Dothideomycetes genomes: a test case for predicting lifestyles and emergence of pathogens.</title>
        <authorList>
            <person name="Haridas S."/>
            <person name="Albert R."/>
            <person name="Binder M."/>
            <person name="Bloem J."/>
            <person name="Labutti K."/>
            <person name="Salamov A."/>
            <person name="Andreopoulos B."/>
            <person name="Baker S."/>
            <person name="Barry K."/>
            <person name="Bills G."/>
            <person name="Bluhm B."/>
            <person name="Cannon C."/>
            <person name="Castanera R."/>
            <person name="Culley D."/>
            <person name="Daum C."/>
            <person name="Ezra D."/>
            <person name="Gonzalez J."/>
            <person name="Henrissat B."/>
            <person name="Kuo A."/>
            <person name="Liang C."/>
            <person name="Lipzen A."/>
            <person name="Lutzoni F."/>
            <person name="Magnuson J."/>
            <person name="Mondo S."/>
            <person name="Nolan M."/>
            <person name="Ohm R."/>
            <person name="Pangilinan J."/>
            <person name="Park H.-J."/>
            <person name="Ramirez L."/>
            <person name="Alfaro M."/>
            <person name="Sun H."/>
            <person name="Tritt A."/>
            <person name="Yoshinaga Y."/>
            <person name="Zwiers L.-H."/>
            <person name="Turgeon B."/>
            <person name="Goodwin S."/>
            <person name="Spatafora J."/>
            <person name="Crous P."/>
            <person name="Grigoriev I."/>
        </authorList>
    </citation>
    <scope>NUCLEOTIDE SEQUENCE</scope>
    <source>
        <strain evidence="3">CBS 125425</strain>
    </source>
</reference>
<gene>
    <name evidence="3" type="ORF">EJ04DRAFT_552763</name>
</gene>
<accession>A0A9P4V2N8</accession>
<feature type="domain" description="Rhodopsin" evidence="2">
    <location>
        <begin position="41"/>
        <end position="275"/>
    </location>
</feature>
<dbReference type="AlphaFoldDB" id="A0A9P4V2N8"/>
<dbReference type="PANTHER" id="PTHR38794:SF1">
    <property type="entry name" value="INTEGRAL MEMBRANE PROTEIN"/>
    <property type="match status" value="1"/>
</dbReference>
<keyword evidence="1" id="KW-1133">Transmembrane helix</keyword>
<sequence length="348" mass="37988">MARNTARSSSGIFVTDNDLSPILQVVTWLLLSITSLLLCFRLLTRFVLKANRKFGIEEVFIVSAFILGVGQSATILAPQSRIFAKDRSIITANELVAGLQAQYAGDLLFVFSACFAKLSVCASFLALSVDETHRAVTYGIACIVLMWSLSSVFGLGFQCGTHGTWHQGEHKCINQLAFIQYVCAGNLATDTLLIILPAWIVLPLNMPLTQRAAIMLFFSARIIVVVAVIVQLVFLPSVFTLGSPSQVLPYFLATQIAQSGSIATACITYFWPFMRSLRSGLFWQTNTTFKTQRTLATLSSVGNAAKTDERKDSDATCVNQISITVGCSVTSERLEGEDKIEAAEKGKR</sequence>
<feature type="transmembrane region" description="Helical" evidence="1">
    <location>
        <begin position="107"/>
        <end position="129"/>
    </location>
</feature>
<organism evidence="3 4">
    <name type="scientific">Polyplosphaeria fusca</name>
    <dbReference type="NCBI Taxonomy" id="682080"/>
    <lineage>
        <taxon>Eukaryota</taxon>
        <taxon>Fungi</taxon>
        <taxon>Dikarya</taxon>
        <taxon>Ascomycota</taxon>
        <taxon>Pezizomycotina</taxon>
        <taxon>Dothideomycetes</taxon>
        <taxon>Pleosporomycetidae</taxon>
        <taxon>Pleosporales</taxon>
        <taxon>Tetraplosphaeriaceae</taxon>
        <taxon>Polyplosphaeria</taxon>
    </lineage>
</organism>
<protein>
    <recommendedName>
        <fullName evidence="2">Rhodopsin domain-containing protein</fullName>
    </recommendedName>
</protein>
<name>A0A9P4V2N8_9PLEO</name>
<feature type="transmembrane region" description="Helical" evidence="1">
    <location>
        <begin position="178"/>
        <end position="202"/>
    </location>
</feature>
<dbReference type="PANTHER" id="PTHR38794">
    <property type="entry name" value="INTEGRAL MEMBRANE PROTEIN"/>
    <property type="match status" value="1"/>
</dbReference>
<evidence type="ECO:0000256" key="1">
    <source>
        <dbReference type="SAM" id="Phobius"/>
    </source>
</evidence>
<dbReference type="InterPro" id="IPR049326">
    <property type="entry name" value="Rhodopsin_dom_fungi"/>
</dbReference>
<dbReference type="OrthoDB" id="3918601at2759"/>
<dbReference type="EMBL" id="ML996149">
    <property type="protein sequence ID" value="KAF2734353.1"/>
    <property type="molecule type" value="Genomic_DNA"/>
</dbReference>
<comment type="caution">
    <text evidence="3">The sequence shown here is derived from an EMBL/GenBank/DDBJ whole genome shotgun (WGS) entry which is preliminary data.</text>
</comment>
<feature type="transmembrane region" description="Helical" evidence="1">
    <location>
        <begin position="55"/>
        <end position="77"/>
    </location>
</feature>
<evidence type="ECO:0000313" key="3">
    <source>
        <dbReference type="EMBL" id="KAF2734353.1"/>
    </source>
</evidence>
<feature type="transmembrane region" description="Helical" evidence="1">
    <location>
        <begin position="136"/>
        <end position="158"/>
    </location>
</feature>
<feature type="transmembrane region" description="Helical" evidence="1">
    <location>
        <begin position="247"/>
        <end position="271"/>
    </location>
</feature>
<feature type="transmembrane region" description="Helical" evidence="1">
    <location>
        <begin position="22"/>
        <end position="43"/>
    </location>
</feature>
<evidence type="ECO:0000313" key="4">
    <source>
        <dbReference type="Proteomes" id="UP000799444"/>
    </source>
</evidence>
<feature type="transmembrane region" description="Helical" evidence="1">
    <location>
        <begin position="214"/>
        <end position="235"/>
    </location>
</feature>